<gene>
    <name evidence="1" type="ORF">MLPM_2170</name>
</gene>
<protein>
    <recommendedName>
        <fullName evidence="3">AMP-dependent synthetase/ligase domain-containing protein</fullName>
    </recommendedName>
</protein>
<evidence type="ECO:0008006" key="3">
    <source>
        <dbReference type="Google" id="ProtNLM"/>
    </source>
</evidence>
<organism evidence="1 2">
    <name type="scientific">Mycobacterium lepromatosis</name>
    <dbReference type="NCBI Taxonomy" id="480418"/>
    <lineage>
        <taxon>Bacteria</taxon>
        <taxon>Bacillati</taxon>
        <taxon>Actinomycetota</taxon>
        <taxon>Actinomycetes</taxon>
        <taxon>Mycobacteriales</taxon>
        <taxon>Mycobacteriaceae</taxon>
        <taxon>Mycobacterium</taxon>
    </lineage>
</organism>
<dbReference type="STRING" id="480418.GCA_000975265_03047"/>
<evidence type="ECO:0000313" key="1">
    <source>
        <dbReference type="EMBL" id="KJX74747.1"/>
    </source>
</evidence>
<sequence>MLTVGAVLVPVNTRFKKIETIDIILCSGAKLVMFETFFLGHDFAVPTDVAAIDVESNFLASGLSFERQVNVTDITDVIYTSVTT</sequence>
<accession>A0A0F4EQ52</accession>
<evidence type="ECO:0000313" key="2">
    <source>
        <dbReference type="Proteomes" id="UP000053699"/>
    </source>
</evidence>
<keyword evidence="2" id="KW-1185">Reference proteome</keyword>
<dbReference type="PATRIC" id="fig|480418.6.peg.953"/>
<dbReference type="Proteomes" id="UP000053699">
    <property type="component" value="Unassembled WGS sequence"/>
</dbReference>
<reference evidence="1 2" key="1">
    <citation type="journal article" date="2015" name="Proc. Natl. Acad. Sci. U.S.A.">
        <title>Insight into the evolution and origin of leprosy bacilli from the genome sequence of Mycobacterium lepromatosis.</title>
        <authorList>
            <person name="Singh P."/>
            <person name="Benjak A."/>
            <person name="Schuenemann V.J."/>
            <person name="Herbig A."/>
            <person name="Avanzi C."/>
            <person name="Busso P."/>
            <person name="Nieselt K."/>
            <person name="Krause J."/>
            <person name="Vera-Cabrera L."/>
            <person name="Cole S.T."/>
        </authorList>
    </citation>
    <scope>NUCLEOTIDE SEQUENCE [LARGE SCALE GENOMIC DNA]</scope>
    <source>
        <strain evidence="1 2">Mx1-22A</strain>
    </source>
</reference>
<dbReference type="AlphaFoldDB" id="A0A0F4EQ52"/>
<proteinExistence type="predicted"/>
<name>A0A0F4EQ52_9MYCO</name>
<comment type="caution">
    <text evidence="1">The sequence shown here is derived from an EMBL/GenBank/DDBJ whole genome shotgun (WGS) entry which is preliminary data.</text>
</comment>
<dbReference type="EMBL" id="JRPY01000092">
    <property type="protein sequence ID" value="KJX74747.1"/>
    <property type="molecule type" value="Genomic_DNA"/>
</dbReference>